<feature type="compositionally biased region" description="Basic and acidic residues" evidence="2">
    <location>
        <begin position="485"/>
        <end position="540"/>
    </location>
</feature>
<feature type="compositionally biased region" description="Basic and acidic residues" evidence="2">
    <location>
        <begin position="882"/>
        <end position="909"/>
    </location>
</feature>
<dbReference type="OrthoDB" id="437012at2759"/>
<dbReference type="InterPro" id="IPR036034">
    <property type="entry name" value="PDZ_sf"/>
</dbReference>
<feature type="compositionally biased region" description="Basic and acidic residues" evidence="2">
    <location>
        <begin position="614"/>
        <end position="671"/>
    </location>
</feature>
<accession>A0A812UQB3</accession>
<dbReference type="SMART" id="SM00228">
    <property type="entry name" value="PDZ"/>
    <property type="match status" value="2"/>
</dbReference>
<reference evidence="4" key="1">
    <citation type="submission" date="2021-02" db="EMBL/GenBank/DDBJ databases">
        <authorList>
            <person name="Dougan E. K."/>
            <person name="Rhodes N."/>
            <person name="Thang M."/>
            <person name="Chan C."/>
        </authorList>
    </citation>
    <scope>NUCLEOTIDE SEQUENCE</scope>
</reference>
<keyword evidence="1" id="KW-0175">Coiled coil</keyword>
<evidence type="ECO:0000256" key="1">
    <source>
        <dbReference type="SAM" id="Coils"/>
    </source>
</evidence>
<feature type="compositionally biased region" description="Basic and acidic residues" evidence="2">
    <location>
        <begin position="748"/>
        <end position="805"/>
    </location>
</feature>
<proteinExistence type="predicted"/>
<feature type="compositionally biased region" description="Basic and acidic residues" evidence="2">
    <location>
        <begin position="404"/>
        <end position="475"/>
    </location>
</feature>
<feature type="compositionally biased region" description="Basic and acidic residues" evidence="2">
    <location>
        <begin position="551"/>
        <end position="604"/>
    </location>
</feature>
<feature type="region of interest" description="Disordered" evidence="2">
    <location>
        <begin position="1127"/>
        <end position="1181"/>
    </location>
</feature>
<dbReference type="InterPro" id="IPR001478">
    <property type="entry name" value="PDZ"/>
</dbReference>
<dbReference type="SUPFAM" id="SSF50156">
    <property type="entry name" value="PDZ domain-like"/>
    <property type="match status" value="1"/>
</dbReference>
<feature type="coiled-coil region" evidence="1">
    <location>
        <begin position="989"/>
        <end position="1044"/>
    </location>
</feature>
<organism evidence="4 5">
    <name type="scientific">Symbiodinium natans</name>
    <dbReference type="NCBI Taxonomy" id="878477"/>
    <lineage>
        <taxon>Eukaryota</taxon>
        <taxon>Sar</taxon>
        <taxon>Alveolata</taxon>
        <taxon>Dinophyceae</taxon>
        <taxon>Suessiales</taxon>
        <taxon>Symbiodiniaceae</taxon>
        <taxon>Symbiodinium</taxon>
    </lineage>
</organism>
<feature type="domain" description="PDZ" evidence="3">
    <location>
        <begin position="225"/>
        <end position="297"/>
    </location>
</feature>
<feature type="compositionally biased region" description="Polar residues" evidence="2">
    <location>
        <begin position="1167"/>
        <end position="1181"/>
    </location>
</feature>
<evidence type="ECO:0000259" key="3">
    <source>
        <dbReference type="SMART" id="SM00228"/>
    </source>
</evidence>
<feature type="compositionally biased region" description="Basic and acidic residues" evidence="2">
    <location>
        <begin position="919"/>
        <end position="933"/>
    </location>
</feature>
<evidence type="ECO:0000313" key="5">
    <source>
        <dbReference type="Proteomes" id="UP000604046"/>
    </source>
</evidence>
<gene>
    <name evidence="4" type="ORF">SNAT2548_LOCUS32690</name>
</gene>
<evidence type="ECO:0000313" key="4">
    <source>
        <dbReference type="EMBL" id="CAE7573416.1"/>
    </source>
</evidence>
<comment type="caution">
    <text evidence="4">The sequence shown here is derived from an EMBL/GenBank/DDBJ whole genome shotgun (WGS) entry which is preliminary data.</text>
</comment>
<name>A0A812UQB3_9DINO</name>
<keyword evidence="5" id="KW-1185">Reference proteome</keyword>
<evidence type="ECO:0000256" key="2">
    <source>
        <dbReference type="SAM" id="MobiDB-lite"/>
    </source>
</evidence>
<protein>
    <recommendedName>
        <fullName evidence="3">PDZ domain-containing protein</fullName>
    </recommendedName>
</protein>
<feature type="compositionally biased region" description="Basic and acidic residues" evidence="2">
    <location>
        <begin position="327"/>
        <end position="394"/>
    </location>
</feature>
<feature type="compositionally biased region" description="Basic and acidic residues" evidence="2">
    <location>
        <begin position="681"/>
        <end position="738"/>
    </location>
</feature>
<dbReference type="AlphaFoldDB" id="A0A812UQB3"/>
<feature type="region of interest" description="Disordered" evidence="2">
    <location>
        <begin position="309"/>
        <end position="970"/>
    </location>
</feature>
<dbReference type="Proteomes" id="UP000604046">
    <property type="component" value="Unassembled WGS sequence"/>
</dbReference>
<sequence>MPPGRIEVKGVAEGLFGSTSGVKEGDVLVEVGTDDLQPLENMSTETFKGFLKDRPLMMKFVAAAAATASGGSAYAADPPKPVEQDASTDAVYSIVAGPDVAKLGITFNGMPPGRIDVKGVAAGSFGSESGVREGDALIEVGKDEFLPLEGMTSETFKSLLKDRPLRMKFQATSAVAHADAPTPAEDHAAPAPQGTANSVEAAKEAVSHPLLESGEYTVVASSEVGKLGISFHGMPPGRIEVKGVAEGLFGSTSGVKEGDVLVEVGTDDLQPLENMSTDTFKGFLKDRPLMMRFSFRKVDSKDVQIEMNLSPEPGTLDEVPSAAASLQEEKPTEPRHFAGAEEEKPIEPHHAAEAEEEKPIETHHAAEAEEDKPAEPRRATEAEGRKPTEPHLADGEVASPAASHQDRQQEKLTELHHVAEAEEEKPTEPHHVAEAEEEKPIETHHAAEAEEDKPAEPCRATEAEGQKPTEPHLADGEVASPATSHQDRQQEKPAELHHVAEAKEEKPIEPHHAAEAEEDKPAEPHHAAEVEGQKPTEPKTPRNCTALQRSQAEKPAELHHVAEAEEEKPIEPHHAAEAEEDKPAEPHQAAEAEGQKPTEPHLADGEVASPAASHQDRQEEKPTEPHHVAEAEEEKPIEPHHAAEAEEDKPAEPHRATEAEGQKPTEPHLADGEVASPATSHQDRQQEKPAELHHVAEAKEEKPIEPHHAAEAEEDKPAEPHHAAEVEGQKPTEPHLADGEVASPAASHQDRQQEKPTELHHVAEAEEEKPIEPHHAAEAEEDKPAEPHRATEAEGQKPTEPHLADGEVASPAASHQDRQEEKPAEPHHVAEAEEEKPIEPHHAAEAEEDKPAEPHHATEAEGQKPTELHLADGEVASPAASHQDRQEEKPAEPHHVAEAEEEKTIETHLADAASPTASHQEEKPAEPHHVPKAEEEEAAAVDDGSSKESVRQQDCLQEGTRQPLPHKEMANALTPLQAEAVANCQVCVVAELCGELEEAQRQAAEAKAALVKEQEVAGAAAQTMWELQARLNEAAQEKEQLHTEFQTEQLLRKRVATELQIKTALASPEVGQVVRLQRELSKSEHALRGMQRRQLQEKDVQSSQSNAESRLLRVEYKAELAAAKRYERDAARPLPPPERTPLERAEAAAVPSHGSWHAAAGNGRGQSGSWNVQNSLEEVIP</sequence>
<dbReference type="EMBL" id="CAJNDS010002723">
    <property type="protein sequence ID" value="CAE7573416.1"/>
    <property type="molecule type" value="Genomic_DNA"/>
</dbReference>
<feature type="region of interest" description="Disordered" evidence="2">
    <location>
        <begin position="1085"/>
        <end position="1107"/>
    </location>
</feature>
<feature type="compositionally biased region" description="Basic and acidic residues" evidence="2">
    <location>
        <begin position="815"/>
        <end position="872"/>
    </location>
</feature>
<feature type="domain" description="PDZ" evidence="3">
    <location>
        <begin position="101"/>
        <end position="173"/>
    </location>
</feature>